<proteinExistence type="predicted"/>
<organism evidence="7 8">
    <name type="scientific">Dissostichus eleginoides</name>
    <name type="common">Patagonian toothfish</name>
    <name type="synonym">Dissostichus amissus</name>
    <dbReference type="NCBI Taxonomy" id="100907"/>
    <lineage>
        <taxon>Eukaryota</taxon>
        <taxon>Metazoa</taxon>
        <taxon>Chordata</taxon>
        <taxon>Craniata</taxon>
        <taxon>Vertebrata</taxon>
        <taxon>Euteleostomi</taxon>
        <taxon>Actinopterygii</taxon>
        <taxon>Neopterygii</taxon>
        <taxon>Teleostei</taxon>
        <taxon>Neoteleostei</taxon>
        <taxon>Acanthomorphata</taxon>
        <taxon>Eupercaria</taxon>
        <taxon>Perciformes</taxon>
        <taxon>Notothenioidei</taxon>
        <taxon>Nototheniidae</taxon>
        <taxon>Dissostichus</taxon>
    </lineage>
</organism>
<keyword evidence="2" id="KW-1015">Disulfide bond</keyword>
<feature type="region of interest" description="Disordered" evidence="5">
    <location>
        <begin position="184"/>
        <end position="207"/>
    </location>
</feature>
<evidence type="ECO:0000256" key="3">
    <source>
        <dbReference type="ARBA" id="ARBA00023180"/>
    </source>
</evidence>
<dbReference type="Pfam" id="PF07686">
    <property type="entry name" value="V-set"/>
    <property type="match status" value="1"/>
</dbReference>
<protein>
    <submittedName>
        <fullName evidence="7">Carcinoembryonic antigen-related cell adhesion molecule 1</fullName>
    </submittedName>
</protein>
<dbReference type="PANTHER" id="PTHR44337:SF20">
    <property type="entry name" value="CARCINOEMBRYONIC ANTIGEN-RELATED CELL ADHESION MOLECULE 5-RELATED"/>
    <property type="match status" value="1"/>
</dbReference>
<evidence type="ECO:0000259" key="6">
    <source>
        <dbReference type="Pfam" id="PF07686"/>
    </source>
</evidence>
<sequence length="207" mass="22226">MISTVDPLSLCLSPGLTEGAGLLQDDLLNAAVGGKVMFTTTLTPGTTFVVVNWKFGAKEIFTFFESNRTAPEYEGRITFFMSTGSLELRNLALTDSGEYSVTILITEAGSQTGITRLDVYEPVSNVVVTSKPTELVEFSSSGPFRCQVFTPVSEVTSDPLTLTIYYGPENNILTISPTKEHHQEGSNIALSCSAESRPPGPVSVVSE</sequence>
<feature type="domain" description="Immunoglobulin V-set" evidence="6">
    <location>
        <begin position="28"/>
        <end position="119"/>
    </location>
</feature>
<keyword evidence="4" id="KW-0393">Immunoglobulin domain</keyword>
<dbReference type="InterPro" id="IPR052598">
    <property type="entry name" value="IgSF_CEA-related"/>
</dbReference>
<evidence type="ECO:0000313" key="7">
    <source>
        <dbReference type="EMBL" id="KAK1895499.1"/>
    </source>
</evidence>
<evidence type="ECO:0000256" key="1">
    <source>
        <dbReference type="ARBA" id="ARBA00022729"/>
    </source>
</evidence>
<feature type="compositionally biased region" description="Polar residues" evidence="5">
    <location>
        <begin position="185"/>
        <end position="194"/>
    </location>
</feature>
<dbReference type="InterPro" id="IPR036179">
    <property type="entry name" value="Ig-like_dom_sf"/>
</dbReference>
<dbReference type="SUPFAM" id="SSF48726">
    <property type="entry name" value="Immunoglobulin"/>
    <property type="match status" value="1"/>
</dbReference>
<dbReference type="Gene3D" id="2.60.40.10">
    <property type="entry name" value="Immunoglobulins"/>
    <property type="match status" value="1"/>
</dbReference>
<keyword evidence="1" id="KW-0732">Signal</keyword>
<dbReference type="InterPro" id="IPR013783">
    <property type="entry name" value="Ig-like_fold"/>
</dbReference>
<accession>A0AAD9C957</accession>
<dbReference type="EMBL" id="JASDAP010000010">
    <property type="protein sequence ID" value="KAK1895499.1"/>
    <property type="molecule type" value="Genomic_DNA"/>
</dbReference>
<dbReference type="Proteomes" id="UP001228049">
    <property type="component" value="Unassembled WGS sequence"/>
</dbReference>
<evidence type="ECO:0000256" key="5">
    <source>
        <dbReference type="SAM" id="MobiDB-lite"/>
    </source>
</evidence>
<keyword evidence="3" id="KW-0325">Glycoprotein</keyword>
<comment type="caution">
    <text evidence="7">The sequence shown here is derived from an EMBL/GenBank/DDBJ whole genome shotgun (WGS) entry which is preliminary data.</text>
</comment>
<evidence type="ECO:0000256" key="2">
    <source>
        <dbReference type="ARBA" id="ARBA00023157"/>
    </source>
</evidence>
<name>A0AAD9C957_DISEL</name>
<evidence type="ECO:0000256" key="4">
    <source>
        <dbReference type="ARBA" id="ARBA00023319"/>
    </source>
</evidence>
<dbReference type="AlphaFoldDB" id="A0AAD9C957"/>
<gene>
    <name evidence="7" type="ORF">KUDE01_020950</name>
</gene>
<keyword evidence="8" id="KW-1185">Reference proteome</keyword>
<dbReference type="PANTHER" id="PTHR44337">
    <property type="entry name" value="CARCINOEMBRYONIC ANTIGEN-RELATED CELL ADHESION MOLECULE 8"/>
    <property type="match status" value="1"/>
</dbReference>
<dbReference type="InterPro" id="IPR013106">
    <property type="entry name" value="Ig_V-set"/>
</dbReference>
<evidence type="ECO:0000313" key="8">
    <source>
        <dbReference type="Proteomes" id="UP001228049"/>
    </source>
</evidence>
<reference evidence="7" key="1">
    <citation type="submission" date="2023-04" db="EMBL/GenBank/DDBJ databases">
        <title>Chromosome-level genome of Chaenocephalus aceratus.</title>
        <authorList>
            <person name="Park H."/>
        </authorList>
    </citation>
    <scope>NUCLEOTIDE SEQUENCE</scope>
    <source>
        <strain evidence="7">DE</strain>
        <tissue evidence="7">Muscle</tissue>
    </source>
</reference>